<protein>
    <submittedName>
        <fullName evidence="2">Uncharacterized protein</fullName>
    </submittedName>
</protein>
<accession>A0A8X6QGR6</accession>
<name>A0A8X6QGR6_NEPPI</name>
<reference evidence="2" key="1">
    <citation type="submission" date="2020-08" db="EMBL/GenBank/DDBJ databases">
        <title>Multicomponent nature underlies the extraordinary mechanical properties of spider dragline silk.</title>
        <authorList>
            <person name="Kono N."/>
            <person name="Nakamura H."/>
            <person name="Mori M."/>
            <person name="Yoshida Y."/>
            <person name="Ohtoshi R."/>
            <person name="Malay A.D."/>
            <person name="Moran D.A.P."/>
            <person name="Tomita M."/>
            <person name="Numata K."/>
            <person name="Arakawa K."/>
        </authorList>
    </citation>
    <scope>NUCLEOTIDE SEQUENCE</scope>
</reference>
<evidence type="ECO:0000313" key="3">
    <source>
        <dbReference type="Proteomes" id="UP000887013"/>
    </source>
</evidence>
<evidence type="ECO:0000256" key="1">
    <source>
        <dbReference type="SAM" id="MobiDB-lite"/>
    </source>
</evidence>
<comment type="caution">
    <text evidence="2">The sequence shown here is derived from an EMBL/GenBank/DDBJ whole genome shotgun (WGS) entry which is preliminary data.</text>
</comment>
<dbReference type="EMBL" id="BMAW01030753">
    <property type="protein sequence ID" value="GFU17944.1"/>
    <property type="molecule type" value="Genomic_DNA"/>
</dbReference>
<keyword evidence="3" id="KW-1185">Reference proteome</keyword>
<evidence type="ECO:0000313" key="2">
    <source>
        <dbReference type="EMBL" id="GFU17944.1"/>
    </source>
</evidence>
<proteinExistence type="predicted"/>
<sequence length="168" mass="18232">MAGKEHSSGPVIQTHSPIFFGFLLVPTLGQRPFTDGRQRLFCGYFVQAWELSSVPSEVISALIRGMDPSHTPFRVSLPIKAGSATSRVILSLCIHHDEPHERRACICQSGLFLSQERCRHLFPIFTRLSPSSAGLAAFRGPSPQPELPGSALPTPESAASHARSFALA</sequence>
<organism evidence="2 3">
    <name type="scientific">Nephila pilipes</name>
    <name type="common">Giant wood spider</name>
    <name type="synonym">Nephila maculata</name>
    <dbReference type="NCBI Taxonomy" id="299642"/>
    <lineage>
        <taxon>Eukaryota</taxon>
        <taxon>Metazoa</taxon>
        <taxon>Ecdysozoa</taxon>
        <taxon>Arthropoda</taxon>
        <taxon>Chelicerata</taxon>
        <taxon>Arachnida</taxon>
        <taxon>Araneae</taxon>
        <taxon>Araneomorphae</taxon>
        <taxon>Entelegynae</taxon>
        <taxon>Araneoidea</taxon>
        <taxon>Nephilidae</taxon>
        <taxon>Nephila</taxon>
    </lineage>
</organism>
<gene>
    <name evidence="2" type="ORF">NPIL_516511</name>
</gene>
<feature type="region of interest" description="Disordered" evidence="1">
    <location>
        <begin position="139"/>
        <end position="168"/>
    </location>
</feature>
<dbReference type="Proteomes" id="UP000887013">
    <property type="component" value="Unassembled WGS sequence"/>
</dbReference>
<dbReference type="AlphaFoldDB" id="A0A8X6QGR6"/>